<evidence type="ECO:0000313" key="3">
    <source>
        <dbReference type="EMBL" id="MEH0563328.1"/>
    </source>
</evidence>
<comment type="caution">
    <text evidence="3">The sequence shown here is derived from an EMBL/GenBank/DDBJ whole genome shotgun (WGS) entry which is preliminary data.</text>
</comment>
<keyword evidence="1" id="KW-0902">Two-component regulatory system</keyword>
<evidence type="ECO:0000256" key="1">
    <source>
        <dbReference type="ARBA" id="ARBA00023012"/>
    </source>
</evidence>
<name>A0ABU8ABP6_9ACTN</name>
<gene>
    <name evidence="3" type="ORF">QBA37_29475</name>
</gene>
<dbReference type="InterPro" id="IPR005158">
    <property type="entry name" value="BTAD"/>
</dbReference>
<reference evidence="3 4" key="1">
    <citation type="submission" date="2023-04" db="EMBL/GenBank/DDBJ databases">
        <title>Genomic diversity of scab-causing Streptomyces spp. in the province of Quebec, Canada.</title>
        <authorList>
            <person name="Biessy A."/>
            <person name="Cadieux M."/>
            <person name="Ciotola M."/>
            <person name="Filion M."/>
        </authorList>
    </citation>
    <scope>NUCLEOTIDE SEQUENCE [LARGE SCALE GENOMIC DNA]</scope>
    <source>
        <strain evidence="3 4">B21-103</strain>
    </source>
</reference>
<feature type="domain" description="Bacterial transcriptional activator" evidence="2">
    <location>
        <begin position="80"/>
        <end position="144"/>
    </location>
</feature>
<organism evidence="3 4">
    <name type="scientific">Streptomyces silvae</name>
    <dbReference type="NCBI Taxonomy" id="2803812"/>
    <lineage>
        <taxon>Bacteria</taxon>
        <taxon>Bacillati</taxon>
        <taxon>Actinomycetota</taxon>
        <taxon>Actinomycetes</taxon>
        <taxon>Kitasatosporales</taxon>
        <taxon>Streptomycetaceae</taxon>
        <taxon>Streptomyces</taxon>
    </lineage>
</organism>
<sequence>MWTRCGSSSVPPQAVTGCAPVTRTPRRSCSARPWTCGATVPTPSPPSSPRWRPAAAIRLAHVSVEAVADLAVADLAVADLAVADLAEADLAEADLAEAELALGRADAAASRLTALLAERPVQERAAALLMDALAAQGRQAEALAR</sequence>
<protein>
    <submittedName>
        <fullName evidence="3">BTAD domain-containing putative transcriptional regulator</fullName>
    </submittedName>
</protein>
<dbReference type="RefSeq" id="WP_319224159.1">
    <property type="nucleotide sequence ID" value="NZ_JARUMK010000001.1"/>
</dbReference>
<evidence type="ECO:0000259" key="2">
    <source>
        <dbReference type="Pfam" id="PF03704"/>
    </source>
</evidence>
<keyword evidence="4" id="KW-1185">Reference proteome</keyword>
<dbReference type="Pfam" id="PF03704">
    <property type="entry name" value="BTAD"/>
    <property type="match status" value="1"/>
</dbReference>
<dbReference type="Gene3D" id="1.25.40.10">
    <property type="entry name" value="Tetratricopeptide repeat domain"/>
    <property type="match status" value="1"/>
</dbReference>
<accession>A0ABU8ABP6</accession>
<evidence type="ECO:0000313" key="4">
    <source>
        <dbReference type="Proteomes" id="UP001382181"/>
    </source>
</evidence>
<dbReference type="EMBL" id="JARUMK010000001">
    <property type="protein sequence ID" value="MEH0563328.1"/>
    <property type="molecule type" value="Genomic_DNA"/>
</dbReference>
<dbReference type="Proteomes" id="UP001382181">
    <property type="component" value="Unassembled WGS sequence"/>
</dbReference>
<dbReference type="SUPFAM" id="SSF48452">
    <property type="entry name" value="TPR-like"/>
    <property type="match status" value="1"/>
</dbReference>
<dbReference type="PROSITE" id="PS51257">
    <property type="entry name" value="PROKAR_LIPOPROTEIN"/>
    <property type="match status" value="1"/>
</dbReference>
<dbReference type="InterPro" id="IPR011990">
    <property type="entry name" value="TPR-like_helical_dom_sf"/>
</dbReference>
<proteinExistence type="predicted"/>